<dbReference type="GO" id="GO:0000166">
    <property type="term" value="F:nucleotide binding"/>
    <property type="evidence" value="ECO:0007669"/>
    <property type="project" value="InterPro"/>
</dbReference>
<dbReference type="STRING" id="3076.A0A2P6TY87"/>
<evidence type="ECO:0000256" key="3">
    <source>
        <dbReference type="SAM" id="MobiDB-lite"/>
    </source>
</evidence>
<keyword evidence="8" id="KW-1185">Reference proteome</keyword>
<feature type="region of interest" description="Disordered" evidence="3">
    <location>
        <begin position="199"/>
        <end position="219"/>
    </location>
</feature>
<dbReference type="GO" id="GO:0000724">
    <property type="term" value="P:double-strand break repair via homologous recombination"/>
    <property type="evidence" value="ECO:0007669"/>
    <property type="project" value="TreeGrafter"/>
</dbReference>
<dbReference type="Gene3D" id="2.40.50.770">
    <property type="entry name" value="RecQ-mediated genome instability protein Rmi1, C-terminal domain"/>
    <property type="match status" value="1"/>
</dbReference>
<organism evidence="7 8">
    <name type="scientific">Chlorella sorokiniana</name>
    <name type="common">Freshwater green alga</name>
    <dbReference type="NCBI Taxonomy" id="3076"/>
    <lineage>
        <taxon>Eukaryota</taxon>
        <taxon>Viridiplantae</taxon>
        <taxon>Chlorophyta</taxon>
        <taxon>core chlorophytes</taxon>
        <taxon>Trebouxiophyceae</taxon>
        <taxon>Chlorellales</taxon>
        <taxon>Chlorellaceae</taxon>
        <taxon>Chlorella clade</taxon>
        <taxon>Chlorella</taxon>
    </lineage>
</organism>
<evidence type="ECO:0000313" key="8">
    <source>
        <dbReference type="Proteomes" id="UP000239899"/>
    </source>
</evidence>
<dbReference type="Pfam" id="PF21000">
    <property type="entry name" value="RMI1_N_N"/>
    <property type="match status" value="1"/>
</dbReference>
<evidence type="ECO:0000313" key="7">
    <source>
        <dbReference type="EMBL" id="PRW59034.1"/>
    </source>
</evidence>
<accession>A0A2P6TY87</accession>
<comment type="caution">
    <text evidence="7">The sequence shown here is derived from an EMBL/GenBank/DDBJ whole genome shotgun (WGS) entry which is preliminary data.</text>
</comment>
<protein>
    <recommendedName>
        <fullName evidence="2">RecQ-mediated genome instability protein 1</fullName>
    </recommendedName>
</protein>
<evidence type="ECO:0000256" key="2">
    <source>
        <dbReference type="ARBA" id="ARBA00018987"/>
    </source>
</evidence>
<feature type="domain" description="RecQ-mediated genome instability protein 1 C-terminal OB-fold" evidence="5">
    <location>
        <begin position="364"/>
        <end position="485"/>
    </location>
</feature>
<dbReference type="SMART" id="SM01161">
    <property type="entry name" value="DUF1767"/>
    <property type="match status" value="1"/>
</dbReference>
<proteinExistence type="inferred from homology"/>
<dbReference type="OrthoDB" id="341511at2759"/>
<dbReference type="EMBL" id="LHPG02000004">
    <property type="protein sequence ID" value="PRW59034.1"/>
    <property type="molecule type" value="Genomic_DNA"/>
</dbReference>
<evidence type="ECO:0000259" key="4">
    <source>
        <dbReference type="Pfam" id="PF08585"/>
    </source>
</evidence>
<dbReference type="PANTHER" id="PTHR14790:SF15">
    <property type="entry name" value="RECQ-MEDIATED GENOME INSTABILITY PROTEIN 1"/>
    <property type="match status" value="1"/>
</dbReference>
<feature type="domain" description="RMI1 N-terminal" evidence="6">
    <location>
        <begin position="15"/>
        <end position="58"/>
    </location>
</feature>
<reference evidence="7 8" key="1">
    <citation type="journal article" date="2018" name="Plant J.">
        <title>Genome sequences of Chlorella sorokiniana UTEX 1602 and Micractinium conductrix SAG 241.80: implications to maltose excretion by a green alga.</title>
        <authorList>
            <person name="Arriola M.B."/>
            <person name="Velmurugan N."/>
            <person name="Zhang Y."/>
            <person name="Plunkett M.H."/>
            <person name="Hondzo H."/>
            <person name="Barney B.M."/>
        </authorList>
    </citation>
    <scope>NUCLEOTIDE SEQUENCE [LARGE SCALE GENOMIC DNA]</scope>
    <source>
        <strain evidence="8">UTEX 1602</strain>
    </source>
</reference>
<dbReference type="Proteomes" id="UP000239899">
    <property type="component" value="Unassembled WGS sequence"/>
</dbReference>
<dbReference type="GO" id="GO:0031422">
    <property type="term" value="C:RecQ family helicase-topoisomerase III complex"/>
    <property type="evidence" value="ECO:0007669"/>
    <property type="project" value="TreeGrafter"/>
</dbReference>
<comment type="similarity">
    <text evidence="1">Belongs to the RMI1 family.</text>
</comment>
<feature type="compositionally biased region" description="Low complexity" evidence="3">
    <location>
        <begin position="199"/>
        <end position="212"/>
    </location>
</feature>
<evidence type="ECO:0000256" key="1">
    <source>
        <dbReference type="ARBA" id="ARBA00006395"/>
    </source>
</evidence>
<evidence type="ECO:0000259" key="6">
    <source>
        <dbReference type="Pfam" id="PF21000"/>
    </source>
</evidence>
<feature type="compositionally biased region" description="Acidic residues" evidence="3">
    <location>
        <begin position="249"/>
        <end position="261"/>
    </location>
</feature>
<name>A0A2P6TY87_CHLSO</name>
<dbReference type="GO" id="GO:0000712">
    <property type="term" value="P:resolution of meiotic recombination intermediates"/>
    <property type="evidence" value="ECO:0007669"/>
    <property type="project" value="TreeGrafter"/>
</dbReference>
<sequence>MDGLEEELGRLGARVSPQWLAGCLAFLQGAQPGLGAAPPPVRAKAVLQQLLAADLNQCGAAALPPGVQGLHDTTLPGKLLLQVDEVLNIAAAVRERYSGHDGGHRCLKLLLTDGVQQVAAVEYRPTPALHSAMPAGCKLVVQGAAVRRGILLLTPQCCAVLGGGVPRLEDARRRMVAHWSQPAVGRRGPLPTMAQATAEATRAAWAGGPAPGTDDDPICLDEAEDEQRVQPGGSDAAAGEGDVAMAAADEQEDAEGWEDEEAGPHLDPWEQGYEAAEDEEQLPDADLQGGGGWQDGEGWEADGGWQDDGGEAAMEVDAPAGEGEQRGQGDAAAEAAGPADDEGSWDDELHRRAASAGPDSFPLSARIFGTIRGINGKLGFTNPRTGQPEYTMDLEIEDGSLLVPARLGAQFMREFFDVEPREFQALLADPARKLEGVELAKGLQKLLSSYSGLIEVELEAPRQPLVVRNIGQELREDDVAALQRRTAGALPPTMVPRFALALAALCLMAGAASAATVLDCAKLPATFGQDDDIQGNGPWSAVSDATLKAISDNSDKLIAYADADERAALAGWTGGACDKPTLVAAGCEQSAKVGKNYALQVNVTCGDSAVGYVALVTSDGKGYWNVEDSSVDFVQQGGKVTPGLTVTQGADLLEKRSFTCDQLPATWGSVPTSASKMGKWAALSNGTEAALQGQLQGLAKSYTNGRSIPGWTGCSDPKIDIDGCEMSMDKYAAYALQVNATCGTTKIGVVGMVTMSGSNVNVEDADIIFVEEGGKLVKGDFDSDTWYLPSTDIVTGATHNWEGQSKLAGDLASIGALDDADDILDGDGWDNNDKNDKDD</sequence>
<dbReference type="GO" id="GO:0016604">
    <property type="term" value="C:nuclear body"/>
    <property type="evidence" value="ECO:0007669"/>
    <property type="project" value="TreeGrafter"/>
</dbReference>
<dbReference type="Pfam" id="PF08585">
    <property type="entry name" value="RMI1_N_C"/>
    <property type="match status" value="1"/>
</dbReference>
<dbReference type="InterPro" id="IPR049363">
    <property type="entry name" value="RMI1_N"/>
</dbReference>
<dbReference type="Pfam" id="PF16099">
    <property type="entry name" value="RMI1_C"/>
    <property type="match status" value="1"/>
</dbReference>
<dbReference type="PANTHER" id="PTHR14790">
    <property type="entry name" value="RECQ-MEDIATED GENOME INSTABILITY PROTEIN 1 RMI1"/>
    <property type="match status" value="1"/>
</dbReference>
<evidence type="ECO:0000259" key="5">
    <source>
        <dbReference type="Pfam" id="PF16099"/>
    </source>
</evidence>
<gene>
    <name evidence="7" type="ORF">C2E21_2510</name>
</gene>
<dbReference type="InterPro" id="IPR013894">
    <property type="entry name" value="RMI1_OB"/>
</dbReference>
<dbReference type="AlphaFoldDB" id="A0A2P6TY87"/>
<feature type="domain" description="RecQ mediated genome instability protein 1 OB-fold" evidence="4">
    <location>
        <begin position="65"/>
        <end position="173"/>
    </location>
</feature>
<feature type="region of interest" description="Disordered" evidence="3">
    <location>
        <begin position="246"/>
        <end position="346"/>
    </location>
</feature>
<dbReference type="InterPro" id="IPR042470">
    <property type="entry name" value="RMI1_N_C_sf"/>
</dbReference>
<feature type="compositionally biased region" description="Low complexity" evidence="3">
    <location>
        <begin position="328"/>
        <end position="338"/>
    </location>
</feature>
<dbReference type="InterPro" id="IPR032199">
    <property type="entry name" value="RMI1_C"/>
</dbReference>